<dbReference type="GO" id="GO:0015627">
    <property type="term" value="C:type II protein secretion system complex"/>
    <property type="evidence" value="ECO:0007669"/>
    <property type="project" value="InterPro"/>
</dbReference>
<dbReference type="InterPro" id="IPR045584">
    <property type="entry name" value="Pilin-like"/>
</dbReference>
<dbReference type="PANTHER" id="PTHR30093">
    <property type="entry name" value="GENERAL SECRETION PATHWAY PROTEIN G"/>
    <property type="match status" value="1"/>
</dbReference>
<keyword evidence="2" id="KW-0472">Membrane</keyword>
<dbReference type="InterPro" id="IPR012902">
    <property type="entry name" value="N_methyl_site"/>
</dbReference>
<dbReference type="Pfam" id="PF07963">
    <property type="entry name" value="N_methyl"/>
    <property type="match status" value="1"/>
</dbReference>
<keyword evidence="2" id="KW-0812">Transmembrane</keyword>
<dbReference type="PRINTS" id="PR00813">
    <property type="entry name" value="BCTERIALGSPG"/>
</dbReference>
<sequence length="134" mass="14936">MALPMESGDFMRREKGFTLIELLVVMAIIATLMTIALPRYFSSLDNARETTLRQSLAVMREALDHYYGDTGHYPDSIDQLVEQRYLRSQPLDPITERKDLWVSVAPPDGVAGGVADVKSGATGRARDGSLYAEW</sequence>
<dbReference type="GO" id="GO:0015628">
    <property type="term" value="P:protein secretion by the type II secretion system"/>
    <property type="evidence" value="ECO:0007669"/>
    <property type="project" value="InterPro"/>
</dbReference>
<dbReference type="SUPFAM" id="SSF54523">
    <property type="entry name" value="Pili subunits"/>
    <property type="match status" value="1"/>
</dbReference>
<evidence type="ECO:0000256" key="1">
    <source>
        <dbReference type="ARBA" id="ARBA00022481"/>
    </source>
</evidence>
<dbReference type="InterPro" id="IPR000983">
    <property type="entry name" value="Bac_GSPG_pilin"/>
</dbReference>
<dbReference type="Proteomes" id="UP000337909">
    <property type="component" value="Unassembled WGS sequence"/>
</dbReference>
<proteinExistence type="predicted"/>
<accession>A0A5E7FMM0</accession>
<feature type="transmembrane region" description="Helical" evidence="2">
    <location>
        <begin position="20"/>
        <end position="41"/>
    </location>
</feature>
<dbReference type="EMBL" id="CABVHQ010000098">
    <property type="protein sequence ID" value="VVO38393.1"/>
    <property type="molecule type" value="Genomic_DNA"/>
</dbReference>
<keyword evidence="2" id="KW-1133">Transmembrane helix</keyword>
<dbReference type="AlphaFoldDB" id="A0A5E7FMM0"/>
<dbReference type="PROSITE" id="PS00409">
    <property type="entry name" value="PROKAR_NTER_METHYL"/>
    <property type="match status" value="1"/>
</dbReference>
<evidence type="ECO:0008006" key="5">
    <source>
        <dbReference type="Google" id="ProtNLM"/>
    </source>
</evidence>
<evidence type="ECO:0000313" key="3">
    <source>
        <dbReference type="EMBL" id="VVO38393.1"/>
    </source>
</evidence>
<dbReference type="PANTHER" id="PTHR30093:SF47">
    <property type="entry name" value="TYPE IV PILUS NON-CORE MINOR PILIN PILE"/>
    <property type="match status" value="1"/>
</dbReference>
<protein>
    <recommendedName>
        <fullName evidence="5">Type II secretion system protein G</fullName>
    </recommendedName>
</protein>
<organism evidence="3 4">
    <name type="scientific">Pseudomonas fluorescens</name>
    <dbReference type="NCBI Taxonomy" id="294"/>
    <lineage>
        <taxon>Bacteria</taxon>
        <taxon>Pseudomonadati</taxon>
        <taxon>Pseudomonadota</taxon>
        <taxon>Gammaproteobacteria</taxon>
        <taxon>Pseudomonadales</taxon>
        <taxon>Pseudomonadaceae</taxon>
        <taxon>Pseudomonas</taxon>
    </lineage>
</organism>
<gene>
    <name evidence="3" type="ORF">PS691_05509</name>
</gene>
<evidence type="ECO:0000256" key="2">
    <source>
        <dbReference type="SAM" id="Phobius"/>
    </source>
</evidence>
<name>A0A5E7FMM0_PSEFL</name>
<keyword evidence="1" id="KW-0488">Methylation</keyword>
<dbReference type="NCBIfam" id="TIGR02532">
    <property type="entry name" value="IV_pilin_GFxxxE"/>
    <property type="match status" value="1"/>
</dbReference>
<reference evidence="3 4" key="1">
    <citation type="submission" date="2019-09" db="EMBL/GenBank/DDBJ databases">
        <authorList>
            <person name="Chandra G."/>
            <person name="Truman W A."/>
        </authorList>
    </citation>
    <scope>NUCLEOTIDE SEQUENCE [LARGE SCALE GENOMIC DNA]</scope>
    <source>
        <strain evidence="3">PS691</strain>
    </source>
</reference>
<evidence type="ECO:0000313" key="4">
    <source>
        <dbReference type="Proteomes" id="UP000337909"/>
    </source>
</evidence>
<dbReference type="Gene3D" id="3.30.700.10">
    <property type="entry name" value="Glycoprotein, Type 4 Pilin"/>
    <property type="match status" value="1"/>
</dbReference>